<feature type="compositionally biased region" description="Pro residues" evidence="1">
    <location>
        <begin position="184"/>
        <end position="199"/>
    </location>
</feature>
<protein>
    <submittedName>
        <fullName evidence="2">Uncharacterized protein</fullName>
    </submittedName>
</protein>
<feature type="region of interest" description="Disordered" evidence="1">
    <location>
        <begin position="171"/>
        <end position="218"/>
    </location>
</feature>
<comment type="caution">
    <text evidence="2">The sequence shown here is derived from an EMBL/GenBank/DDBJ whole genome shotgun (WGS) entry which is preliminary data.</text>
</comment>
<evidence type="ECO:0000313" key="3">
    <source>
        <dbReference type="Proteomes" id="UP000604825"/>
    </source>
</evidence>
<dbReference type="PANTHER" id="PTHR33075">
    <property type="entry name" value="OS02G0499800 PROTEIN"/>
    <property type="match status" value="1"/>
</dbReference>
<accession>A0A811NHC6</accession>
<feature type="region of interest" description="Disordered" evidence="1">
    <location>
        <begin position="348"/>
        <end position="380"/>
    </location>
</feature>
<reference evidence="2" key="1">
    <citation type="submission" date="2020-10" db="EMBL/GenBank/DDBJ databases">
        <authorList>
            <person name="Han B."/>
            <person name="Lu T."/>
            <person name="Zhao Q."/>
            <person name="Huang X."/>
            <person name="Zhao Y."/>
        </authorList>
    </citation>
    <scope>NUCLEOTIDE SEQUENCE</scope>
</reference>
<dbReference type="EMBL" id="CAJGYO010000003">
    <property type="protein sequence ID" value="CAD6221146.1"/>
    <property type="molecule type" value="Genomic_DNA"/>
</dbReference>
<dbReference type="OrthoDB" id="681776at2759"/>
<keyword evidence="3" id="KW-1185">Reference proteome</keyword>
<evidence type="ECO:0000256" key="1">
    <source>
        <dbReference type="SAM" id="MobiDB-lite"/>
    </source>
</evidence>
<name>A0A811NHC6_9POAL</name>
<sequence length="416" mass="46021">MANWAVDPRPFVPKRFTLEESMPRPPLRQEVYVTGCYMLCNEDLAIVKLEPPVSKEDFGSLASALRVFFQETHQHDEASNAMVFYLDREAWVMLATFPEDVKSASVIARAVSGFGIMVDWHEIENLARVVVYLNDNAKIPDSVKVNAGLPPKGRSWTMPCYVLKKKNITEPQDEEASVTQGPLHPVPPQPPRWFGPEPPADSEETADGSNVGSAMHVDGAWPSSWQEQLASRDEVFAVDRQLMENVTSTEMNQDKSVQAEFVLKAPNNSTNARSMNIAATQNADLPPAPKIRSVIYGPQPPEDPLIAVVPSLLRETPSKKKKTVKVKEQLDDGFLRRSKRISNLRGDFKDAESAKKAKQPTVDDPVEPMPLAIIPPSQDAAPHLSKEILEGIATGFLQIQPEAVSAALLDEDNLDD</sequence>
<proteinExistence type="predicted"/>
<organism evidence="2 3">
    <name type="scientific">Miscanthus lutarioriparius</name>
    <dbReference type="NCBI Taxonomy" id="422564"/>
    <lineage>
        <taxon>Eukaryota</taxon>
        <taxon>Viridiplantae</taxon>
        <taxon>Streptophyta</taxon>
        <taxon>Embryophyta</taxon>
        <taxon>Tracheophyta</taxon>
        <taxon>Spermatophyta</taxon>
        <taxon>Magnoliopsida</taxon>
        <taxon>Liliopsida</taxon>
        <taxon>Poales</taxon>
        <taxon>Poaceae</taxon>
        <taxon>PACMAD clade</taxon>
        <taxon>Panicoideae</taxon>
        <taxon>Andropogonodae</taxon>
        <taxon>Andropogoneae</taxon>
        <taxon>Saccharinae</taxon>
        <taxon>Miscanthus</taxon>
    </lineage>
</organism>
<dbReference type="Proteomes" id="UP000604825">
    <property type="component" value="Unassembled WGS sequence"/>
</dbReference>
<dbReference type="PANTHER" id="PTHR33075:SF7">
    <property type="entry name" value="OS02G0303350 PROTEIN"/>
    <property type="match status" value="1"/>
</dbReference>
<evidence type="ECO:0000313" key="2">
    <source>
        <dbReference type="EMBL" id="CAD6221146.1"/>
    </source>
</evidence>
<dbReference type="AlphaFoldDB" id="A0A811NHC6"/>
<gene>
    <name evidence="2" type="ORF">NCGR_LOCUS14544</name>
</gene>